<keyword evidence="2" id="KW-1185">Reference proteome</keyword>
<protein>
    <submittedName>
        <fullName evidence="1">Uncharacterized protein</fullName>
    </submittedName>
</protein>
<dbReference type="AlphaFoldDB" id="A0A917DAE5"/>
<evidence type="ECO:0000313" key="1">
    <source>
        <dbReference type="EMBL" id="GGD19888.1"/>
    </source>
</evidence>
<dbReference type="RefSeq" id="WP_188850815.1">
    <property type="nucleotide sequence ID" value="NZ_BMJJ01000005.1"/>
</dbReference>
<comment type="caution">
    <text evidence="1">The sequence shown here is derived from an EMBL/GenBank/DDBJ whole genome shotgun (WGS) entry which is preliminary data.</text>
</comment>
<dbReference type="Proteomes" id="UP000613160">
    <property type="component" value="Unassembled WGS sequence"/>
</dbReference>
<proteinExistence type="predicted"/>
<reference evidence="1" key="2">
    <citation type="submission" date="2020-09" db="EMBL/GenBank/DDBJ databases">
        <authorList>
            <person name="Sun Q."/>
            <person name="Zhou Y."/>
        </authorList>
    </citation>
    <scope>NUCLEOTIDE SEQUENCE</scope>
    <source>
        <strain evidence="1">CGMCC 1.15493</strain>
    </source>
</reference>
<accession>A0A917DAE5</accession>
<dbReference type="EMBL" id="BMJJ01000005">
    <property type="protein sequence ID" value="GGD19888.1"/>
    <property type="molecule type" value="Genomic_DNA"/>
</dbReference>
<gene>
    <name evidence="1" type="ORF">GCM10011335_23490</name>
</gene>
<name>A0A917DAE5_9HYPH</name>
<organism evidence="1 2">
    <name type="scientific">Aureimonas glaciei</name>
    <dbReference type="NCBI Taxonomy" id="1776957"/>
    <lineage>
        <taxon>Bacteria</taxon>
        <taxon>Pseudomonadati</taxon>
        <taxon>Pseudomonadota</taxon>
        <taxon>Alphaproteobacteria</taxon>
        <taxon>Hyphomicrobiales</taxon>
        <taxon>Aurantimonadaceae</taxon>
        <taxon>Aureimonas</taxon>
    </lineage>
</organism>
<sequence length="48" mass="5351">MLTRVLIADRYSSAYANETKFIQSLIDAVNIEWRQSGQKGAALVTASY</sequence>
<evidence type="ECO:0000313" key="2">
    <source>
        <dbReference type="Proteomes" id="UP000613160"/>
    </source>
</evidence>
<reference evidence="1" key="1">
    <citation type="journal article" date="2014" name="Int. J. Syst. Evol. Microbiol.">
        <title>Complete genome sequence of Corynebacterium casei LMG S-19264T (=DSM 44701T), isolated from a smear-ripened cheese.</title>
        <authorList>
            <consortium name="US DOE Joint Genome Institute (JGI-PGF)"/>
            <person name="Walter F."/>
            <person name="Albersmeier A."/>
            <person name="Kalinowski J."/>
            <person name="Ruckert C."/>
        </authorList>
    </citation>
    <scope>NUCLEOTIDE SEQUENCE</scope>
    <source>
        <strain evidence="1">CGMCC 1.15493</strain>
    </source>
</reference>